<comment type="caution">
    <text evidence="1">The sequence shown here is derived from an EMBL/GenBank/DDBJ whole genome shotgun (WGS) entry which is preliminary data.</text>
</comment>
<dbReference type="SMART" id="SM00028">
    <property type="entry name" value="TPR"/>
    <property type="match status" value="5"/>
</dbReference>
<organism evidence="1 2">
    <name type="scientific">Dyadobacter helix</name>
    <dbReference type="NCBI Taxonomy" id="2822344"/>
    <lineage>
        <taxon>Bacteria</taxon>
        <taxon>Pseudomonadati</taxon>
        <taxon>Bacteroidota</taxon>
        <taxon>Cytophagia</taxon>
        <taxon>Cytophagales</taxon>
        <taxon>Spirosomataceae</taxon>
        <taxon>Dyadobacter</taxon>
    </lineage>
</organism>
<dbReference type="InterPro" id="IPR019734">
    <property type="entry name" value="TPR_rpt"/>
</dbReference>
<dbReference type="SUPFAM" id="SSF48452">
    <property type="entry name" value="TPR-like"/>
    <property type="match status" value="1"/>
</dbReference>
<protein>
    <recommendedName>
        <fullName evidence="3">Tetratricopeptide repeat protein</fullName>
    </recommendedName>
</protein>
<dbReference type="AlphaFoldDB" id="A0A916J929"/>
<evidence type="ECO:0008006" key="3">
    <source>
        <dbReference type="Google" id="ProtNLM"/>
    </source>
</evidence>
<dbReference type="RefSeq" id="WP_229252632.1">
    <property type="nucleotide sequence ID" value="NZ_CAJRAF010000001.1"/>
</dbReference>
<gene>
    <name evidence="1" type="ORF">DYBT9275_00853</name>
</gene>
<reference evidence="1" key="1">
    <citation type="submission" date="2021-04" db="EMBL/GenBank/DDBJ databases">
        <authorList>
            <person name="Rodrigo-Torres L."/>
            <person name="Arahal R. D."/>
            <person name="Lucena T."/>
        </authorList>
    </citation>
    <scope>NUCLEOTIDE SEQUENCE</scope>
    <source>
        <strain evidence="1">CECT 9275</strain>
    </source>
</reference>
<dbReference type="EMBL" id="CAJRAF010000001">
    <property type="protein sequence ID" value="CAG4991907.1"/>
    <property type="molecule type" value="Genomic_DNA"/>
</dbReference>
<dbReference type="Pfam" id="PF13174">
    <property type="entry name" value="TPR_6"/>
    <property type="match status" value="1"/>
</dbReference>
<accession>A0A916J929</accession>
<sequence>MKKAYREDYNQLVPILYPMDSVLSQSVKPQLLDAIKKASIVAEKHQNSKWLDNSYIILGKSRLYLGEWADGLEALRYVYANGKDESDKNDALILLMRAYIIKKDFSNALGVAEYLSGQAMKKASIKNFYLTKAYLHQQNGEYLTSVAILEETFPLLEKSPETARIHFAAAQMYDKMGQYALANKHYKSVSRNKPGYDLGFYSSMNSLQNRVFLNPKTDLSSIGFNKMLRDRKNEDLKDRIYFTMGLLAEHRKEIPKALDYLQKAVASGGKNQVQKAYTYLQLARINYESLERFDLSKAYYDSALTVLPSEVPEYRLVSDRKKALDAFVTQFNIVYAEDSLQKLAQLNPAALDNRIDQIIEEKERARIEQEKKAKADLAKAKNTGSPIALAPSGPIGIGNERRWELYDAALVNQGKIEFRRTWGNRVLEDNWRRSTKQAQVIAANNPVAVDSVAKSEPVEEVMTKGSPAWMALHETLKKNIPLTEAQLLDSRKRKEDALYNLGKIYRFDLKEPVPSVATFKRLLNEFPNTQYKDEIYYLLYLTLEDTSPDKLTWRSKLLNEFPNSTYARLVSDKAAESREAAGANNPLKAYEDAYMLYSKGEFNKALEDVEKNLPAYKGSIMEDKFALLRVFMIGKVRGKEAYTQAIGEFIRLYPNSIYLPRLKEMQELGTLSAGKR</sequence>
<dbReference type="Gene3D" id="1.25.40.10">
    <property type="entry name" value="Tetratricopeptide repeat domain"/>
    <property type="match status" value="3"/>
</dbReference>
<proteinExistence type="predicted"/>
<name>A0A916J929_9BACT</name>
<keyword evidence="2" id="KW-1185">Reference proteome</keyword>
<dbReference type="Proteomes" id="UP000680038">
    <property type="component" value="Unassembled WGS sequence"/>
</dbReference>
<evidence type="ECO:0000313" key="2">
    <source>
        <dbReference type="Proteomes" id="UP000680038"/>
    </source>
</evidence>
<dbReference type="InterPro" id="IPR011990">
    <property type="entry name" value="TPR-like_helical_dom_sf"/>
</dbReference>
<evidence type="ECO:0000313" key="1">
    <source>
        <dbReference type="EMBL" id="CAG4991907.1"/>
    </source>
</evidence>